<proteinExistence type="predicted"/>
<dbReference type="InterPro" id="IPR021176">
    <property type="entry name" value="Competence-induced_CoiA"/>
</dbReference>
<dbReference type="EMBL" id="FOOY01000009">
    <property type="protein sequence ID" value="SFG36579.1"/>
    <property type="molecule type" value="Genomic_DNA"/>
</dbReference>
<feature type="domain" description="Competence protein CoiA-like N-terminal" evidence="2">
    <location>
        <begin position="18"/>
        <end position="64"/>
    </location>
</feature>
<dbReference type="OrthoDB" id="3784230at2"/>
<name>A0A1I2RAS1_9BACL</name>
<dbReference type="InterPro" id="IPR010330">
    <property type="entry name" value="CoiA_nuc"/>
</dbReference>
<feature type="domain" description="Competence protein CoiA nuclease-like" evidence="1">
    <location>
        <begin position="69"/>
        <end position="230"/>
    </location>
</feature>
<accession>A0A1I2RAS1</accession>
<evidence type="ECO:0000259" key="1">
    <source>
        <dbReference type="Pfam" id="PF06054"/>
    </source>
</evidence>
<organism evidence="4 5">
    <name type="scientific">Sporolactobacillus nakayamae</name>
    <dbReference type="NCBI Taxonomy" id="269670"/>
    <lineage>
        <taxon>Bacteria</taxon>
        <taxon>Bacillati</taxon>
        <taxon>Bacillota</taxon>
        <taxon>Bacilli</taxon>
        <taxon>Bacillales</taxon>
        <taxon>Sporolactobacillaceae</taxon>
        <taxon>Sporolactobacillus</taxon>
    </lineage>
</organism>
<evidence type="ECO:0000259" key="3">
    <source>
        <dbReference type="Pfam" id="PF25166"/>
    </source>
</evidence>
<evidence type="ECO:0000313" key="5">
    <source>
        <dbReference type="Proteomes" id="UP000198752"/>
    </source>
</evidence>
<dbReference type="AlphaFoldDB" id="A0A1I2RAS1"/>
<dbReference type="STRING" id="269670.SAMN02982927_01472"/>
<feature type="domain" description="Competence protein CoiA C-terminal" evidence="3">
    <location>
        <begin position="240"/>
        <end position="376"/>
    </location>
</feature>
<sequence>MLIASTKGGESISLASSKLSREALKALEKHYGFYCPVCRAPLLLKSGEKRRWHFAHQSHHACLVDNEPETAAHLSGKEDLLYWCEVAGRSPRLEFYLPALRQRPDVYLPGIEPTVLEYQCSMIPEERFAARSKGYVDARITPVWIIGAGHYHGHRNKIRLSGFTSMAIRQSRASPDAHPFASSYYVCFYDPSAKCFRYSHCLSPISKTLFISQESCVTLSDCKPYQLLAPTYVFLPRLFSQSWLMMKKSIRLAVPKHMTREEYTLRALAYGLRQHFAYFPGYVGLPHHAFVQFVNPPLLWQMWLFLLMGISEPGHRFTPRRIIHEAVIRGLGNLFMLRNLPLCTIKTVEQLVIIYLEQLVRLRIAEKSSGSYRIKQLPKREESISALLNEDRVMLKRLEMALYADPIHE</sequence>
<gene>
    <name evidence="4" type="ORF">SAMN02982927_01472</name>
</gene>
<dbReference type="RefSeq" id="WP_093671558.1">
    <property type="nucleotide sequence ID" value="NZ_FOOY01000009.1"/>
</dbReference>
<protein>
    <submittedName>
        <fullName evidence="4">Competence protein CoiA-like family, contains a predicted nuclease domain</fullName>
    </submittedName>
</protein>
<reference evidence="5" key="1">
    <citation type="submission" date="2016-10" db="EMBL/GenBank/DDBJ databases">
        <authorList>
            <person name="Varghese N."/>
            <person name="Submissions S."/>
        </authorList>
    </citation>
    <scope>NUCLEOTIDE SEQUENCE [LARGE SCALE GENOMIC DNA]</scope>
    <source>
        <strain evidence="5">ATCC 700379</strain>
    </source>
</reference>
<evidence type="ECO:0000313" key="4">
    <source>
        <dbReference type="EMBL" id="SFG36579.1"/>
    </source>
</evidence>
<dbReference type="InterPro" id="IPR057252">
    <property type="entry name" value="CoiA_C"/>
</dbReference>
<dbReference type="Pfam" id="PF06054">
    <property type="entry name" value="CoiA_nuc"/>
    <property type="match status" value="1"/>
</dbReference>
<dbReference type="Pfam" id="PF25166">
    <property type="entry name" value="CoiA_C"/>
    <property type="match status" value="1"/>
</dbReference>
<dbReference type="PIRSF" id="PIRSF007487">
    <property type="entry name" value="Competence-induced_CoiA_bac"/>
    <property type="match status" value="1"/>
</dbReference>
<keyword evidence="5" id="KW-1185">Reference proteome</keyword>
<evidence type="ECO:0000259" key="2">
    <source>
        <dbReference type="Pfam" id="PF25164"/>
    </source>
</evidence>
<dbReference type="Pfam" id="PF25164">
    <property type="entry name" value="CoiA_N"/>
    <property type="match status" value="1"/>
</dbReference>
<dbReference type="Proteomes" id="UP000198752">
    <property type="component" value="Unassembled WGS sequence"/>
</dbReference>
<dbReference type="InterPro" id="IPR057253">
    <property type="entry name" value="CoiA-like_N"/>
</dbReference>